<feature type="compositionally biased region" description="Low complexity" evidence="1">
    <location>
        <begin position="170"/>
        <end position="180"/>
    </location>
</feature>
<name>Q3SLT0_THIDA</name>
<sequence>MISLGIKAARRGSESTTPVPIDLTPRAITLLGGASSLQMKRFNPFDWVSAIRRGFPSKTLDAFATNVGASNSELAAMLGLSARAWAGRRCKQRLSPADSERLLRLAKAVARAEDVFGDLSNGLAWLNNSNRSLVARRPLLWWIRKSALNWWLMSSAESNTGLSPDHSRVRSAAGSSRSASLAEDVQTRY</sequence>
<organism evidence="3 4">
    <name type="scientific">Thiobacillus denitrificans (strain ATCC 25259 / T1)</name>
    <dbReference type="NCBI Taxonomy" id="292415"/>
    <lineage>
        <taxon>Bacteria</taxon>
        <taxon>Pseudomonadati</taxon>
        <taxon>Pseudomonadota</taxon>
        <taxon>Betaproteobacteria</taxon>
        <taxon>Nitrosomonadales</taxon>
        <taxon>Thiobacillaceae</taxon>
        <taxon>Thiobacillus</taxon>
    </lineage>
</organism>
<proteinExistence type="predicted"/>
<keyword evidence="4" id="KW-1185">Reference proteome</keyword>
<feature type="region of interest" description="Disordered" evidence="1">
    <location>
        <begin position="158"/>
        <end position="189"/>
    </location>
</feature>
<dbReference type="Proteomes" id="UP000008291">
    <property type="component" value="Chromosome"/>
</dbReference>
<evidence type="ECO:0000313" key="3">
    <source>
        <dbReference type="EMBL" id="AAZ96325.1"/>
    </source>
</evidence>
<dbReference type="InterPro" id="IPR011979">
    <property type="entry name" value="Antitox_Xre"/>
</dbReference>
<dbReference type="eggNOG" id="COG5642">
    <property type="taxonomic scope" value="Bacteria"/>
</dbReference>
<dbReference type="NCBIfam" id="TIGR02293">
    <property type="entry name" value="TAS_TIGR02293"/>
    <property type="match status" value="1"/>
</dbReference>
<evidence type="ECO:0000313" key="4">
    <source>
        <dbReference type="Proteomes" id="UP000008291"/>
    </source>
</evidence>
<dbReference type="OrthoDB" id="428683at2"/>
<evidence type="ECO:0000259" key="2">
    <source>
        <dbReference type="Pfam" id="PF20432"/>
    </source>
</evidence>
<accession>Q3SLT0</accession>
<dbReference type="KEGG" id="tbd:Tbd_0372"/>
<dbReference type="HOGENOM" id="CLU_1433880_0_0_4"/>
<feature type="domain" description="Antitoxin Xre-like helix-turn-helix" evidence="2">
    <location>
        <begin position="46"/>
        <end position="107"/>
    </location>
</feature>
<dbReference type="AlphaFoldDB" id="Q3SLT0"/>
<dbReference type="STRING" id="292415.Tbd_0372"/>
<dbReference type="InterPro" id="IPR046847">
    <property type="entry name" value="Xre-like_HTH"/>
</dbReference>
<dbReference type="EMBL" id="CP000116">
    <property type="protein sequence ID" value="AAZ96325.1"/>
    <property type="molecule type" value="Genomic_DNA"/>
</dbReference>
<dbReference type="Pfam" id="PF20432">
    <property type="entry name" value="Xre-like-HTH"/>
    <property type="match status" value="1"/>
</dbReference>
<dbReference type="GO" id="GO:0003677">
    <property type="term" value="F:DNA binding"/>
    <property type="evidence" value="ECO:0007669"/>
    <property type="project" value="InterPro"/>
</dbReference>
<gene>
    <name evidence="3" type="ordered locus">Tbd_0372</name>
</gene>
<evidence type="ECO:0000256" key="1">
    <source>
        <dbReference type="SAM" id="MobiDB-lite"/>
    </source>
</evidence>
<protein>
    <recommendedName>
        <fullName evidence="2">Antitoxin Xre-like helix-turn-helix domain-containing protein</fullName>
    </recommendedName>
</protein>
<reference evidence="3 4" key="1">
    <citation type="journal article" date="2006" name="J. Bacteriol.">
        <title>The genome sequence of the obligately chemolithoautotrophic, facultatively anaerobic bacterium Thiobacillus denitrificans.</title>
        <authorList>
            <person name="Beller H.R."/>
            <person name="Chain P.S."/>
            <person name="Letain T.E."/>
            <person name="Chakicherla A."/>
            <person name="Larimer F.W."/>
            <person name="Richardson P.M."/>
            <person name="Coleman M.A."/>
            <person name="Wood A.P."/>
            <person name="Kelly D.P."/>
        </authorList>
    </citation>
    <scope>NUCLEOTIDE SEQUENCE [LARGE SCALE GENOMIC DNA]</scope>
    <source>
        <strain evidence="3 4">ATCC 25259</strain>
    </source>
</reference>